<dbReference type="Proteomes" id="UP000617628">
    <property type="component" value="Unassembled WGS sequence"/>
</dbReference>
<comment type="caution">
    <text evidence="1">The sequence shown here is derived from an EMBL/GenBank/DDBJ whole genome shotgun (WGS) entry which is preliminary data.</text>
</comment>
<reference evidence="1" key="1">
    <citation type="submission" date="2021-01" db="EMBL/GenBank/DDBJ databases">
        <title>Modified the classification status of verrucomicrobia.</title>
        <authorList>
            <person name="Feng X."/>
        </authorList>
    </citation>
    <scope>NUCLEOTIDE SEQUENCE</scope>
    <source>
        <strain evidence="1">KCTC 13126</strain>
    </source>
</reference>
<name>A0A934VPC1_9BACT</name>
<keyword evidence="2" id="KW-1185">Reference proteome</keyword>
<dbReference type="RefSeq" id="WP_200355349.1">
    <property type="nucleotide sequence ID" value="NZ_JAENIL010000015.1"/>
</dbReference>
<dbReference type="AlphaFoldDB" id="A0A934VPC1"/>
<sequence length="125" mass="14557">MEYRLSFCTIIQIKDDLFEVFVDEGVNVDGECAREELEFWTKLRSEPYDLILNCTKSFSYDFRGASEIGKCPFQRRLAVLVYNNVQYSSNSMAIEINMIKMPEKIVQTFSDRDAALAWLAEPFEL</sequence>
<organism evidence="1 2">
    <name type="scientific">Pelagicoccus mobilis</name>
    <dbReference type="NCBI Taxonomy" id="415221"/>
    <lineage>
        <taxon>Bacteria</taxon>
        <taxon>Pseudomonadati</taxon>
        <taxon>Verrucomicrobiota</taxon>
        <taxon>Opitutia</taxon>
        <taxon>Puniceicoccales</taxon>
        <taxon>Pelagicoccaceae</taxon>
        <taxon>Pelagicoccus</taxon>
    </lineage>
</organism>
<evidence type="ECO:0000313" key="1">
    <source>
        <dbReference type="EMBL" id="MBK1877132.1"/>
    </source>
</evidence>
<evidence type="ECO:0008006" key="3">
    <source>
        <dbReference type="Google" id="ProtNLM"/>
    </source>
</evidence>
<evidence type="ECO:0000313" key="2">
    <source>
        <dbReference type="Proteomes" id="UP000617628"/>
    </source>
</evidence>
<proteinExistence type="predicted"/>
<protein>
    <recommendedName>
        <fullName evidence="3">STAS/SEC14 domain-containing protein</fullName>
    </recommendedName>
</protein>
<accession>A0A934VPC1</accession>
<dbReference type="EMBL" id="JAENIL010000015">
    <property type="protein sequence ID" value="MBK1877132.1"/>
    <property type="molecule type" value="Genomic_DNA"/>
</dbReference>
<gene>
    <name evidence="1" type="ORF">JIN87_09645</name>
</gene>